<organism evidence="1 2">
    <name type="scientific">Paenibacillus borealis</name>
    <dbReference type="NCBI Taxonomy" id="160799"/>
    <lineage>
        <taxon>Bacteria</taxon>
        <taxon>Bacillati</taxon>
        <taxon>Bacillota</taxon>
        <taxon>Bacilli</taxon>
        <taxon>Bacillales</taxon>
        <taxon>Paenibacillaceae</taxon>
        <taxon>Paenibacillus</taxon>
    </lineage>
</organism>
<keyword evidence="2" id="KW-1185">Reference proteome</keyword>
<sequence length="190" mass="20967">MGKMRKLVVSTLGLMIISGGTLLYAAAGKTDLSVYINNVLQKQPGISSEGQAYLPLDQLPDNMHAILSLDESAGTIRIYKPNVNTVLLDDKGTIFGKVRTASSSTFYTLVQVDQLKTDVSDLKITITDPAGKTDTVDNQQITEKKDSFWFKSAAYNYTFTEKGSYTIQVYLKDTASKKWFIVSELQISTT</sequence>
<dbReference type="KEGG" id="pbd:PBOR_05370"/>
<accession>A0A089L8N2</accession>
<dbReference type="HOGENOM" id="CLU_124424_0_0_9"/>
<reference evidence="1" key="1">
    <citation type="submission" date="2014-08" db="EMBL/GenBank/DDBJ databases">
        <title>Comparative genomics of the Paenibacillus odorifer group.</title>
        <authorList>
            <person name="den Bakker H.C."/>
            <person name="Tsai Y.-C.Y.-C."/>
            <person name="Martin N."/>
            <person name="Korlach J."/>
            <person name="Wiedmann M."/>
        </authorList>
    </citation>
    <scope>NUCLEOTIDE SEQUENCE [LARGE SCALE GENOMIC DNA]</scope>
    <source>
        <strain evidence="1">DSM 13188</strain>
    </source>
</reference>
<dbReference type="Proteomes" id="UP000029518">
    <property type="component" value="Chromosome"/>
</dbReference>
<protein>
    <recommendedName>
        <fullName evidence="3">Copper amine oxidase</fullName>
    </recommendedName>
</protein>
<gene>
    <name evidence="1" type="ORF">PBOR_05370</name>
</gene>
<proteinExistence type="predicted"/>
<evidence type="ECO:0008006" key="3">
    <source>
        <dbReference type="Google" id="ProtNLM"/>
    </source>
</evidence>
<name>A0A089L8N2_PAEBO</name>
<evidence type="ECO:0000313" key="1">
    <source>
        <dbReference type="EMBL" id="AIQ56425.1"/>
    </source>
</evidence>
<evidence type="ECO:0000313" key="2">
    <source>
        <dbReference type="Proteomes" id="UP000029518"/>
    </source>
</evidence>
<dbReference type="AlphaFoldDB" id="A0A089L8N2"/>
<dbReference type="EMBL" id="CP009285">
    <property type="protein sequence ID" value="AIQ56425.1"/>
    <property type="molecule type" value="Genomic_DNA"/>
</dbReference>